<comment type="subunit">
    <text evidence="4">Homotetramer.</text>
</comment>
<dbReference type="InterPro" id="IPR036918">
    <property type="entry name" value="Pyrv_Knase_C_sf"/>
</dbReference>
<reference evidence="19 20" key="1">
    <citation type="submission" date="2022-06" db="EMBL/GenBank/DDBJ databases">
        <title>Paraconexibacter antarcticus.</title>
        <authorList>
            <person name="Kim C.S."/>
        </authorList>
    </citation>
    <scope>NUCLEOTIDE SEQUENCE [LARGE SCALE GENOMIC DNA]</scope>
    <source>
        <strain evidence="19 20">02-257</strain>
    </source>
</reference>
<evidence type="ECO:0000256" key="15">
    <source>
        <dbReference type="NCBIfam" id="TIGR01064"/>
    </source>
</evidence>
<evidence type="ECO:0000313" key="19">
    <source>
        <dbReference type="EMBL" id="UTI64207.1"/>
    </source>
</evidence>
<keyword evidence="20" id="KW-1185">Reference proteome</keyword>
<evidence type="ECO:0000256" key="11">
    <source>
        <dbReference type="ARBA" id="ARBA00022840"/>
    </source>
</evidence>
<evidence type="ECO:0000256" key="7">
    <source>
        <dbReference type="ARBA" id="ARBA00022679"/>
    </source>
</evidence>
<comment type="pathway">
    <text evidence="2 16">Carbohydrate degradation; glycolysis; pyruvate from D-glyceraldehyde 3-phosphate: step 5/5.</text>
</comment>
<evidence type="ECO:0000256" key="5">
    <source>
        <dbReference type="ARBA" id="ARBA00012142"/>
    </source>
</evidence>
<dbReference type="RefSeq" id="WP_254570920.1">
    <property type="nucleotide sequence ID" value="NZ_CP098502.1"/>
</dbReference>
<keyword evidence="7 16" id="KW-0808">Transferase</keyword>
<dbReference type="GO" id="GO:0004743">
    <property type="term" value="F:pyruvate kinase activity"/>
    <property type="evidence" value="ECO:0007669"/>
    <property type="project" value="UniProtKB-EC"/>
</dbReference>
<dbReference type="InterPro" id="IPR015813">
    <property type="entry name" value="Pyrv/PenolPyrv_kinase-like_dom"/>
</dbReference>
<dbReference type="InterPro" id="IPR018209">
    <property type="entry name" value="Pyrv_Knase_AS"/>
</dbReference>
<gene>
    <name evidence="19" type="primary">pyk</name>
    <name evidence="19" type="ORF">NBH00_23070</name>
</gene>
<dbReference type="InterPro" id="IPR015795">
    <property type="entry name" value="Pyrv_Knase_C"/>
</dbReference>
<dbReference type="SUPFAM" id="SSF51621">
    <property type="entry name" value="Phosphoenolpyruvate/pyruvate domain"/>
    <property type="match status" value="1"/>
</dbReference>
<organism evidence="19 20">
    <name type="scientific">Paraconexibacter antarcticus</name>
    <dbReference type="NCBI Taxonomy" id="2949664"/>
    <lineage>
        <taxon>Bacteria</taxon>
        <taxon>Bacillati</taxon>
        <taxon>Actinomycetota</taxon>
        <taxon>Thermoleophilia</taxon>
        <taxon>Solirubrobacterales</taxon>
        <taxon>Paraconexibacteraceae</taxon>
        <taxon>Paraconexibacter</taxon>
    </lineage>
</organism>
<dbReference type="Gene3D" id="3.40.1380.20">
    <property type="entry name" value="Pyruvate kinase, C-terminal domain"/>
    <property type="match status" value="1"/>
</dbReference>
<evidence type="ECO:0000256" key="1">
    <source>
        <dbReference type="ARBA" id="ARBA00001958"/>
    </source>
</evidence>
<dbReference type="GO" id="GO:0016301">
    <property type="term" value="F:kinase activity"/>
    <property type="evidence" value="ECO:0007669"/>
    <property type="project" value="UniProtKB-KW"/>
</dbReference>
<evidence type="ECO:0000259" key="18">
    <source>
        <dbReference type="Pfam" id="PF02887"/>
    </source>
</evidence>
<keyword evidence="11" id="KW-0067">ATP-binding</keyword>
<keyword evidence="14 19" id="KW-0670">Pyruvate</keyword>
<comment type="cofactor">
    <cofactor evidence="1">
        <name>K(+)</name>
        <dbReference type="ChEBI" id="CHEBI:29103"/>
    </cofactor>
</comment>
<dbReference type="EC" id="2.7.1.40" evidence="5 15"/>
<evidence type="ECO:0000256" key="13">
    <source>
        <dbReference type="ARBA" id="ARBA00023152"/>
    </source>
</evidence>
<protein>
    <recommendedName>
        <fullName evidence="6 15">Pyruvate kinase</fullName>
        <ecNumber evidence="5 15">2.7.1.40</ecNumber>
    </recommendedName>
</protein>
<dbReference type="PANTHER" id="PTHR11817">
    <property type="entry name" value="PYRUVATE KINASE"/>
    <property type="match status" value="1"/>
</dbReference>
<name>A0ABY5DT18_9ACTN</name>
<evidence type="ECO:0000256" key="16">
    <source>
        <dbReference type="RuleBase" id="RU000504"/>
    </source>
</evidence>
<dbReference type="PRINTS" id="PR01050">
    <property type="entry name" value="PYRUVTKNASE"/>
</dbReference>
<dbReference type="EMBL" id="CP098502">
    <property type="protein sequence ID" value="UTI64207.1"/>
    <property type="molecule type" value="Genomic_DNA"/>
</dbReference>
<feature type="domain" description="Pyruvate kinase barrel" evidence="17">
    <location>
        <begin position="4"/>
        <end position="324"/>
    </location>
</feature>
<evidence type="ECO:0000313" key="20">
    <source>
        <dbReference type="Proteomes" id="UP001056035"/>
    </source>
</evidence>
<evidence type="ECO:0000256" key="6">
    <source>
        <dbReference type="ARBA" id="ARBA00018587"/>
    </source>
</evidence>
<dbReference type="NCBIfam" id="NF004978">
    <property type="entry name" value="PRK06354.1"/>
    <property type="match status" value="1"/>
</dbReference>
<dbReference type="Pfam" id="PF02887">
    <property type="entry name" value="PK_C"/>
    <property type="match status" value="1"/>
</dbReference>
<dbReference type="Proteomes" id="UP001056035">
    <property type="component" value="Chromosome"/>
</dbReference>
<evidence type="ECO:0000256" key="14">
    <source>
        <dbReference type="ARBA" id="ARBA00023317"/>
    </source>
</evidence>
<evidence type="ECO:0000256" key="9">
    <source>
        <dbReference type="ARBA" id="ARBA00022741"/>
    </source>
</evidence>
<evidence type="ECO:0000256" key="8">
    <source>
        <dbReference type="ARBA" id="ARBA00022723"/>
    </source>
</evidence>
<evidence type="ECO:0000256" key="4">
    <source>
        <dbReference type="ARBA" id="ARBA00011881"/>
    </source>
</evidence>
<dbReference type="PROSITE" id="PS00110">
    <property type="entry name" value="PYRUVATE_KINASE"/>
    <property type="match status" value="1"/>
</dbReference>
<evidence type="ECO:0000259" key="17">
    <source>
        <dbReference type="Pfam" id="PF00224"/>
    </source>
</evidence>
<dbReference type="InterPro" id="IPR040442">
    <property type="entry name" value="Pyrv_kinase-like_dom_sf"/>
</dbReference>
<dbReference type="InterPro" id="IPR015806">
    <property type="entry name" value="Pyrv_Knase_insert_dom_sf"/>
</dbReference>
<dbReference type="InterPro" id="IPR015793">
    <property type="entry name" value="Pyrv_Knase_brl"/>
</dbReference>
<evidence type="ECO:0000256" key="12">
    <source>
        <dbReference type="ARBA" id="ARBA00022842"/>
    </source>
</evidence>
<keyword evidence="9" id="KW-0547">Nucleotide-binding</keyword>
<evidence type="ECO:0000256" key="2">
    <source>
        <dbReference type="ARBA" id="ARBA00004997"/>
    </source>
</evidence>
<accession>A0ABY5DT18</accession>
<feature type="domain" description="Pyruvate kinase C-terminal" evidence="18">
    <location>
        <begin position="358"/>
        <end position="469"/>
    </location>
</feature>
<dbReference type="Gene3D" id="3.20.20.60">
    <property type="entry name" value="Phosphoenolpyruvate-binding domains"/>
    <property type="match status" value="1"/>
</dbReference>
<dbReference type="NCBIfam" id="NF004491">
    <property type="entry name" value="PRK05826.1"/>
    <property type="match status" value="1"/>
</dbReference>
<keyword evidence="13 16" id="KW-0324">Glycolysis</keyword>
<dbReference type="InterPro" id="IPR011037">
    <property type="entry name" value="Pyrv_Knase-like_insert_dom_sf"/>
</dbReference>
<comment type="catalytic activity">
    <reaction evidence="16">
        <text>pyruvate + ATP = phosphoenolpyruvate + ADP + H(+)</text>
        <dbReference type="Rhea" id="RHEA:18157"/>
        <dbReference type="ChEBI" id="CHEBI:15361"/>
        <dbReference type="ChEBI" id="CHEBI:15378"/>
        <dbReference type="ChEBI" id="CHEBI:30616"/>
        <dbReference type="ChEBI" id="CHEBI:58702"/>
        <dbReference type="ChEBI" id="CHEBI:456216"/>
        <dbReference type="EC" id="2.7.1.40"/>
    </reaction>
</comment>
<proteinExistence type="inferred from homology"/>
<sequence>MTTRRTKIVATIGPASRDPETLVQLIHAGMDVARLNFSHGTHEEHQETADLVREAANRAGRPVAILQDLPGPKLRIGAVRDGTVVLPARSELTVVCGPVEGRIGDESVLYMDWEGLARAIEVGESMYLADGRVRLRATAVRADAGEIDAVVEVGGAVASRQGLNIPGPADELPAVPEEDLAHLRAGIDIGVDMVALSFVRRPEDVAFVREHTRAPLIAKIEKPQAVARAEDILRVADCVMVARGDLGIELPIEEVPMVQKRLLALAGSMARPSITATQMLDSMISSPRPTRAEVADVANAILDGTDAIMLSQETAVGAYPVLAVEMMASVALHTERYAPYREWNESRVVRDSRDPSYTVAHAACKAAHDLELDALVIPTLSGRSARLVSAHRPSVPIFALSPGRETVRRCGLMWGVQAASMARYEITEELIAGAAARVVELGWCRPGMRVGITAGLPSGRPGSTSLMQVQELPQPGDTWAPTRVIAG</sequence>
<dbReference type="SUPFAM" id="SSF50800">
    <property type="entry name" value="PK beta-barrel domain-like"/>
    <property type="match status" value="1"/>
</dbReference>
<dbReference type="Pfam" id="PF00224">
    <property type="entry name" value="PK"/>
    <property type="match status" value="1"/>
</dbReference>
<dbReference type="NCBIfam" id="TIGR01064">
    <property type="entry name" value="pyruv_kin"/>
    <property type="match status" value="1"/>
</dbReference>
<dbReference type="SUPFAM" id="SSF52935">
    <property type="entry name" value="PK C-terminal domain-like"/>
    <property type="match status" value="1"/>
</dbReference>
<dbReference type="InterPro" id="IPR001697">
    <property type="entry name" value="Pyr_Knase"/>
</dbReference>
<dbReference type="Gene3D" id="2.40.33.10">
    <property type="entry name" value="PK beta-barrel domain-like"/>
    <property type="match status" value="1"/>
</dbReference>
<keyword evidence="12 16" id="KW-0460">Magnesium</keyword>
<evidence type="ECO:0000256" key="10">
    <source>
        <dbReference type="ARBA" id="ARBA00022777"/>
    </source>
</evidence>
<keyword evidence="10 16" id="KW-0418">Kinase</keyword>
<keyword evidence="8" id="KW-0479">Metal-binding</keyword>
<comment type="similarity">
    <text evidence="3 16">Belongs to the pyruvate kinase family.</text>
</comment>
<evidence type="ECO:0000256" key="3">
    <source>
        <dbReference type="ARBA" id="ARBA00008663"/>
    </source>
</evidence>